<keyword evidence="3 6" id="KW-0812">Transmembrane</keyword>
<dbReference type="AlphaFoldDB" id="A0A507E4C5"/>
<evidence type="ECO:0008006" key="9">
    <source>
        <dbReference type="Google" id="ProtNLM"/>
    </source>
</evidence>
<reference evidence="7 8" key="1">
    <citation type="journal article" date="2019" name="Sci. Rep.">
        <title>Comparative genomics of chytrid fungi reveal insights into the obligate biotrophic and pathogenic lifestyle of Synchytrium endobioticum.</title>
        <authorList>
            <person name="van de Vossenberg B.T.L.H."/>
            <person name="Warris S."/>
            <person name="Nguyen H.D.T."/>
            <person name="van Gent-Pelzer M.P.E."/>
            <person name="Joly D.L."/>
            <person name="van de Geest H.C."/>
            <person name="Bonants P.J.M."/>
            <person name="Smith D.S."/>
            <person name="Levesque C.A."/>
            <person name="van der Lee T.A.J."/>
        </authorList>
    </citation>
    <scope>NUCLEOTIDE SEQUENCE [LARGE SCALE GENOMIC DNA]</scope>
    <source>
        <strain evidence="7 8">CBS 809.83</strain>
    </source>
</reference>
<dbReference type="Pfam" id="PF01027">
    <property type="entry name" value="Bax1-I"/>
    <property type="match status" value="1"/>
</dbReference>
<dbReference type="Proteomes" id="UP000318582">
    <property type="component" value="Unassembled WGS sequence"/>
</dbReference>
<comment type="subcellular location">
    <subcellularLocation>
        <location evidence="1">Membrane</location>
        <topology evidence="1">Multi-pass membrane protein</topology>
    </subcellularLocation>
</comment>
<evidence type="ECO:0000256" key="1">
    <source>
        <dbReference type="ARBA" id="ARBA00004141"/>
    </source>
</evidence>
<accession>A0A507E4C5</accession>
<dbReference type="InterPro" id="IPR006214">
    <property type="entry name" value="Bax_inhibitor_1-related"/>
</dbReference>
<keyword evidence="4 6" id="KW-1133">Transmembrane helix</keyword>
<dbReference type="STRING" id="109895.A0A507E4C5"/>
<comment type="similarity">
    <text evidence="2 6">Belongs to the BI1 family.</text>
</comment>
<evidence type="ECO:0000313" key="8">
    <source>
        <dbReference type="Proteomes" id="UP000318582"/>
    </source>
</evidence>
<protein>
    <recommendedName>
        <fullName evidence="9">Bax inhibitor 1</fullName>
    </recommendedName>
</protein>
<sequence length="220" mass="23812">MSSAFLNQMSSFWSSPAATAAPWSNIKTTLPRDIHAHVQKVYANLATMLALSAVAAYADLVGIVNGGSWSLLACFACMMVFTFTPPTRSNERLRQYLLYGFSFTKGLSLGPLIAHTLYLNPAIVVKALLGTAMVFGCFTVSVLTSPRRDVIYLRGVMATATMTLAGLSLVNAFMGSAALFSVELYFGLLVFAGFVVYDTQLMIAKAEMGNRDYLGHSMEL</sequence>
<feature type="transmembrane region" description="Helical" evidence="6">
    <location>
        <begin position="66"/>
        <end position="84"/>
    </location>
</feature>
<feature type="transmembrane region" description="Helical" evidence="6">
    <location>
        <begin position="41"/>
        <end position="60"/>
    </location>
</feature>
<evidence type="ECO:0000256" key="6">
    <source>
        <dbReference type="RuleBase" id="RU004379"/>
    </source>
</evidence>
<dbReference type="PANTHER" id="PTHR23291">
    <property type="entry name" value="BAX INHIBITOR-RELATED"/>
    <property type="match status" value="1"/>
</dbReference>
<dbReference type="EMBL" id="QEAQ01000039">
    <property type="protein sequence ID" value="TPX58237.1"/>
    <property type="molecule type" value="Genomic_DNA"/>
</dbReference>
<name>A0A507E4C5_9FUNG</name>
<feature type="transmembrane region" description="Helical" evidence="6">
    <location>
        <begin position="96"/>
        <end position="117"/>
    </location>
</feature>
<evidence type="ECO:0000256" key="4">
    <source>
        <dbReference type="ARBA" id="ARBA00022989"/>
    </source>
</evidence>
<organism evidence="7 8">
    <name type="scientific">Powellomyces hirtus</name>
    <dbReference type="NCBI Taxonomy" id="109895"/>
    <lineage>
        <taxon>Eukaryota</taxon>
        <taxon>Fungi</taxon>
        <taxon>Fungi incertae sedis</taxon>
        <taxon>Chytridiomycota</taxon>
        <taxon>Chytridiomycota incertae sedis</taxon>
        <taxon>Chytridiomycetes</taxon>
        <taxon>Spizellomycetales</taxon>
        <taxon>Powellomycetaceae</taxon>
        <taxon>Powellomyces</taxon>
    </lineage>
</organism>
<evidence type="ECO:0000256" key="5">
    <source>
        <dbReference type="ARBA" id="ARBA00023136"/>
    </source>
</evidence>
<dbReference type="GO" id="GO:0016020">
    <property type="term" value="C:membrane"/>
    <property type="evidence" value="ECO:0007669"/>
    <property type="project" value="UniProtKB-SubCell"/>
</dbReference>
<evidence type="ECO:0000313" key="7">
    <source>
        <dbReference type="EMBL" id="TPX58237.1"/>
    </source>
</evidence>
<feature type="transmembrane region" description="Helical" evidence="6">
    <location>
        <begin position="123"/>
        <end position="144"/>
    </location>
</feature>
<comment type="caution">
    <text evidence="7">The sequence shown here is derived from an EMBL/GenBank/DDBJ whole genome shotgun (WGS) entry which is preliminary data.</text>
</comment>
<gene>
    <name evidence="7" type="ORF">PhCBS80983_g03259</name>
</gene>
<evidence type="ECO:0000256" key="2">
    <source>
        <dbReference type="ARBA" id="ARBA00010350"/>
    </source>
</evidence>
<feature type="transmembrane region" description="Helical" evidence="6">
    <location>
        <begin position="176"/>
        <end position="197"/>
    </location>
</feature>
<feature type="transmembrane region" description="Helical" evidence="6">
    <location>
        <begin position="151"/>
        <end position="170"/>
    </location>
</feature>
<keyword evidence="5 6" id="KW-0472">Membrane</keyword>
<proteinExistence type="inferred from homology"/>
<dbReference type="PANTHER" id="PTHR23291:SF32">
    <property type="entry name" value="BAX INHIBITOR 1"/>
    <property type="match status" value="1"/>
</dbReference>
<keyword evidence="8" id="KW-1185">Reference proteome</keyword>
<evidence type="ECO:0000256" key="3">
    <source>
        <dbReference type="ARBA" id="ARBA00022692"/>
    </source>
</evidence>